<dbReference type="Pfam" id="PF03140">
    <property type="entry name" value="DUF247"/>
    <property type="match status" value="1"/>
</dbReference>
<protein>
    <submittedName>
        <fullName evidence="2">Uncharacterized protein</fullName>
    </submittedName>
</protein>
<dbReference type="PANTHER" id="PTHR31170:SF25">
    <property type="entry name" value="BNAA09G04570D PROTEIN"/>
    <property type="match status" value="1"/>
</dbReference>
<dbReference type="EMBL" id="JAFEMO010000011">
    <property type="protein sequence ID" value="KAH7557160.1"/>
    <property type="molecule type" value="Genomic_DNA"/>
</dbReference>
<evidence type="ECO:0000256" key="1">
    <source>
        <dbReference type="SAM" id="Phobius"/>
    </source>
</evidence>
<dbReference type="Proteomes" id="UP000827721">
    <property type="component" value="Unassembled WGS sequence"/>
</dbReference>
<keyword evidence="1" id="KW-0812">Transmembrane</keyword>
<dbReference type="PANTHER" id="PTHR31170">
    <property type="entry name" value="BNAC04G53230D PROTEIN"/>
    <property type="match status" value="1"/>
</dbReference>
<dbReference type="InterPro" id="IPR004158">
    <property type="entry name" value="DUF247_pln"/>
</dbReference>
<keyword evidence="1" id="KW-1133">Transmembrane helix</keyword>
<gene>
    <name evidence="2" type="ORF">JRO89_XS11G0063700</name>
</gene>
<accession>A0ABQ8HEU9</accession>
<evidence type="ECO:0000313" key="3">
    <source>
        <dbReference type="Proteomes" id="UP000827721"/>
    </source>
</evidence>
<proteinExistence type="predicted"/>
<keyword evidence="3" id="KW-1185">Reference proteome</keyword>
<organism evidence="2 3">
    <name type="scientific">Xanthoceras sorbifolium</name>
    <dbReference type="NCBI Taxonomy" id="99658"/>
    <lineage>
        <taxon>Eukaryota</taxon>
        <taxon>Viridiplantae</taxon>
        <taxon>Streptophyta</taxon>
        <taxon>Embryophyta</taxon>
        <taxon>Tracheophyta</taxon>
        <taxon>Spermatophyta</taxon>
        <taxon>Magnoliopsida</taxon>
        <taxon>eudicotyledons</taxon>
        <taxon>Gunneridae</taxon>
        <taxon>Pentapetalae</taxon>
        <taxon>rosids</taxon>
        <taxon>malvids</taxon>
        <taxon>Sapindales</taxon>
        <taxon>Sapindaceae</taxon>
        <taxon>Xanthoceroideae</taxon>
        <taxon>Xanthoceras</taxon>
    </lineage>
</organism>
<keyword evidence="1" id="KW-0472">Membrane</keyword>
<sequence length="488" mass="56452">MSMEDSRERRREGNDAGTDWRVVIDQHAECRHRFTIEEEKQFKSLQDALKEAKEGQPVLKPKIQKVPFMLQDNTNFNKYFKPRVVSVGPYHHKDTNLKLTEPIKLKLAAFFIQENKVNEKNLYANIKAQIEILKDCYDDKATKDYEDRKLAWMFLVDGCAILQYMDTSVAAATDEHDQGNAGKKLKELGIKTHHVAFVHQDLFLLDNQLPYQLLQLIMKSTTVEKKLLESIHRFIFNHIKAPGEMYKNNDKLLQENHVHLLDLLRKTLVQPVGNKKAGLREKLMNFVTVNLFAKLKRKKKDEYWHSFRNIEELKAAGVDLEPSETSSVRDVTFSGGTLKLPPIVVDDSTATKFLNLAAYEMCPDFQNEFEVSSYIFFLDSLIDRAQDVKELRENKILHNALGSDEEVAKLFNEISIDLVPNEEIYYKVKRNIQNHCNNKCLAWLYQFLHDHFQSPWSAIAFIGAVLALASSIIQTVYTVGGYYNEKKC</sequence>
<comment type="caution">
    <text evidence="2">The sequence shown here is derived from an EMBL/GenBank/DDBJ whole genome shotgun (WGS) entry which is preliminary data.</text>
</comment>
<name>A0ABQ8HEU9_9ROSI</name>
<feature type="transmembrane region" description="Helical" evidence="1">
    <location>
        <begin position="456"/>
        <end position="477"/>
    </location>
</feature>
<reference evidence="2 3" key="1">
    <citation type="submission" date="2021-02" db="EMBL/GenBank/DDBJ databases">
        <title>Plant Genome Project.</title>
        <authorList>
            <person name="Zhang R.-G."/>
        </authorList>
    </citation>
    <scope>NUCLEOTIDE SEQUENCE [LARGE SCALE GENOMIC DNA]</scope>
    <source>
        <tissue evidence="2">Leaves</tissue>
    </source>
</reference>
<evidence type="ECO:0000313" key="2">
    <source>
        <dbReference type="EMBL" id="KAH7557160.1"/>
    </source>
</evidence>